<protein>
    <submittedName>
        <fullName evidence="1">Uncharacterized protein</fullName>
    </submittedName>
</protein>
<proteinExistence type="predicted"/>
<dbReference type="Proteomes" id="UP000238205">
    <property type="component" value="Unassembled WGS sequence"/>
</dbReference>
<dbReference type="OrthoDB" id="2165334at2"/>
<evidence type="ECO:0000313" key="1">
    <source>
        <dbReference type="EMBL" id="PRY84224.1"/>
    </source>
</evidence>
<dbReference type="RefSeq" id="WP_106190204.1">
    <property type="nucleotide sequence ID" value="NZ_PVTO01000001.1"/>
</dbReference>
<comment type="caution">
    <text evidence="1">The sequence shown here is derived from an EMBL/GenBank/DDBJ whole genome shotgun (WGS) entry which is preliminary data.</text>
</comment>
<accession>A0A2T0WCG7</accession>
<dbReference type="AlphaFoldDB" id="A0A2T0WCG7"/>
<name>A0A2T0WCG7_9LACT</name>
<organism evidence="1 2">
    <name type="scientific">Alkalibacterium olivapovliticus</name>
    <dbReference type="NCBI Taxonomy" id="99907"/>
    <lineage>
        <taxon>Bacteria</taxon>
        <taxon>Bacillati</taxon>
        <taxon>Bacillota</taxon>
        <taxon>Bacilli</taxon>
        <taxon>Lactobacillales</taxon>
        <taxon>Carnobacteriaceae</taxon>
        <taxon>Alkalibacterium</taxon>
    </lineage>
</organism>
<evidence type="ECO:0000313" key="2">
    <source>
        <dbReference type="Proteomes" id="UP000238205"/>
    </source>
</evidence>
<gene>
    <name evidence="1" type="ORF">CLV38_101145</name>
</gene>
<reference evidence="1 2" key="1">
    <citation type="submission" date="2018-03" db="EMBL/GenBank/DDBJ databases">
        <title>Genomic Encyclopedia of Archaeal and Bacterial Type Strains, Phase II (KMG-II): from individual species to whole genera.</title>
        <authorList>
            <person name="Goeker M."/>
        </authorList>
    </citation>
    <scope>NUCLEOTIDE SEQUENCE [LARGE SCALE GENOMIC DNA]</scope>
    <source>
        <strain evidence="1 2">DSM 13175</strain>
    </source>
</reference>
<keyword evidence="2" id="KW-1185">Reference proteome</keyword>
<dbReference type="EMBL" id="PVTO01000001">
    <property type="protein sequence ID" value="PRY84224.1"/>
    <property type="molecule type" value="Genomic_DNA"/>
</dbReference>
<sequence length="188" mass="22286">MSDLSQLIEEKPWVQEYLYFDPDLKENEVVYEENLSKFKSFVAAMEETRENSAYLLDRYSLPDYKDTVELISVFKVATTNGSITAEQQDLFFDRLSWFIQQEREKGRSLDDIFEDKDAIALSRLYQVQDEKWAKKYLTWILYELGAISKTNGPDIFGANDSAFQTYDFLKNASDRKWRPQMRFSEHEM</sequence>